<accession>A0A7J4IUY9</accession>
<name>A0A7J4IUY9_9ARCH</name>
<evidence type="ECO:0000313" key="2">
    <source>
        <dbReference type="Proteomes" id="UP000565078"/>
    </source>
</evidence>
<proteinExistence type="predicted"/>
<reference evidence="2" key="1">
    <citation type="journal article" date="2020" name="bioRxiv">
        <title>A rank-normalized archaeal taxonomy based on genome phylogeny resolves widespread incomplete and uneven classifications.</title>
        <authorList>
            <person name="Rinke C."/>
            <person name="Chuvochina M."/>
            <person name="Mussig A.J."/>
            <person name="Chaumeil P.-A."/>
            <person name="Waite D.W."/>
            <person name="Whitman W.B."/>
            <person name="Parks D.H."/>
            <person name="Hugenholtz P."/>
        </authorList>
    </citation>
    <scope>NUCLEOTIDE SEQUENCE [LARGE SCALE GENOMIC DNA]</scope>
</reference>
<gene>
    <name evidence="1" type="ORF">HA254_01535</name>
</gene>
<sequence>MPKPANYTDEEILLILIWSIPLRLTKGQIGRLLGVKSAGQKHWRERLERLGEKKLLSIEKLDAGDLFFGSPILKYYLTEENLEAIWSHYFTHYDKRHGLVNDPFLTPFSAGIWNVTSSPEFSKLVGSKFNYHFLSSKNAANPIKPSERIASLSREKLWKILDAVLSICWKTEAYRRKPVLLDTLTAGQNKAYATLLSLYEAQIKAHPADYQKFTVLFEKNFKYYL</sequence>
<dbReference type="AlphaFoldDB" id="A0A7J4IUY9"/>
<dbReference type="EMBL" id="DUGC01000030">
    <property type="protein sequence ID" value="HIH09331.1"/>
    <property type="molecule type" value="Genomic_DNA"/>
</dbReference>
<comment type="caution">
    <text evidence="1">The sequence shown here is derived from an EMBL/GenBank/DDBJ whole genome shotgun (WGS) entry which is preliminary data.</text>
</comment>
<protein>
    <submittedName>
        <fullName evidence="1">Uncharacterized protein</fullName>
    </submittedName>
</protein>
<organism evidence="1 2">
    <name type="scientific">Candidatus Iainarchaeum sp</name>
    <dbReference type="NCBI Taxonomy" id="3101447"/>
    <lineage>
        <taxon>Archaea</taxon>
        <taxon>Candidatus Iainarchaeota</taxon>
        <taxon>Candidatus Iainarchaeia</taxon>
        <taxon>Candidatus Iainarchaeales</taxon>
        <taxon>Candidatus Iainarchaeaceae</taxon>
        <taxon>Candidatus Iainarchaeum</taxon>
    </lineage>
</organism>
<evidence type="ECO:0000313" key="1">
    <source>
        <dbReference type="EMBL" id="HIH09331.1"/>
    </source>
</evidence>
<dbReference type="Proteomes" id="UP000565078">
    <property type="component" value="Unassembled WGS sequence"/>
</dbReference>